<dbReference type="InterPro" id="IPR013563">
    <property type="entry name" value="Oligopep_ABC_C"/>
</dbReference>
<comment type="caution">
    <text evidence="9">The sequence shown here is derived from an EMBL/GenBank/DDBJ whole genome shotgun (WGS) entry which is preliminary data.</text>
</comment>
<dbReference type="PANTHER" id="PTHR43297">
    <property type="entry name" value="OLIGOPEPTIDE TRANSPORT ATP-BINDING PROTEIN APPD"/>
    <property type="match status" value="1"/>
</dbReference>
<dbReference type="Pfam" id="PF00005">
    <property type="entry name" value="ABC_tran"/>
    <property type="match status" value="1"/>
</dbReference>
<evidence type="ECO:0000256" key="7">
    <source>
        <dbReference type="ARBA" id="ARBA00023136"/>
    </source>
</evidence>
<evidence type="ECO:0000256" key="4">
    <source>
        <dbReference type="ARBA" id="ARBA00022475"/>
    </source>
</evidence>
<dbReference type="InterPro" id="IPR017871">
    <property type="entry name" value="ABC_transporter-like_CS"/>
</dbReference>
<evidence type="ECO:0000256" key="5">
    <source>
        <dbReference type="ARBA" id="ARBA00022741"/>
    </source>
</evidence>
<evidence type="ECO:0000256" key="1">
    <source>
        <dbReference type="ARBA" id="ARBA00004202"/>
    </source>
</evidence>
<evidence type="ECO:0000313" key="10">
    <source>
        <dbReference type="Proteomes" id="UP000823910"/>
    </source>
</evidence>
<dbReference type="Gene3D" id="3.40.50.300">
    <property type="entry name" value="P-loop containing nucleotide triphosphate hydrolases"/>
    <property type="match status" value="1"/>
</dbReference>
<dbReference type="InterPro" id="IPR050388">
    <property type="entry name" value="ABC_Ni/Peptide_Import"/>
</dbReference>
<keyword evidence="4" id="KW-1003">Cell membrane</keyword>
<reference evidence="9" key="2">
    <citation type="submission" date="2021-04" db="EMBL/GenBank/DDBJ databases">
        <authorList>
            <person name="Gilroy R."/>
        </authorList>
    </citation>
    <scope>NUCLEOTIDE SEQUENCE</scope>
    <source>
        <strain evidence="9">CHK180-15479</strain>
    </source>
</reference>
<dbReference type="NCBIfam" id="TIGR01727">
    <property type="entry name" value="oligo_HPY"/>
    <property type="match status" value="1"/>
</dbReference>
<dbReference type="SMART" id="SM00382">
    <property type="entry name" value="AAA"/>
    <property type="match status" value="1"/>
</dbReference>
<evidence type="ECO:0000256" key="3">
    <source>
        <dbReference type="ARBA" id="ARBA00022448"/>
    </source>
</evidence>
<dbReference type="InterPro" id="IPR003593">
    <property type="entry name" value="AAA+_ATPase"/>
</dbReference>
<gene>
    <name evidence="9" type="ORF">H9704_00025</name>
</gene>
<keyword evidence="3" id="KW-0813">Transport</keyword>
<reference evidence="9" key="1">
    <citation type="journal article" date="2021" name="PeerJ">
        <title>Extensive microbial diversity within the chicken gut microbiome revealed by metagenomics and culture.</title>
        <authorList>
            <person name="Gilroy R."/>
            <person name="Ravi A."/>
            <person name="Getino M."/>
            <person name="Pursley I."/>
            <person name="Horton D.L."/>
            <person name="Alikhan N.F."/>
            <person name="Baker D."/>
            <person name="Gharbi K."/>
            <person name="Hall N."/>
            <person name="Watson M."/>
            <person name="Adriaenssens E.M."/>
            <person name="Foster-Nyarko E."/>
            <person name="Jarju S."/>
            <person name="Secka A."/>
            <person name="Antonio M."/>
            <person name="Oren A."/>
            <person name="Chaudhuri R.R."/>
            <person name="La Ragione R."/>
            <person name="Hildebrand F."/>
            <person name="Pallen M.J."/>
        </authorList>
    </citation>
    <scope>NUCLEOTIDE SEQUENCE</scope>
    <source>
        <strain evidence="9">CHK180-15479</strain>
    </source>
</reference>
<evidence type="ECO:0000256" key="2">
    <source>
        <dbReference type="ARBA" id="ARBA00005417"/>
    </source>
</evidence>
<evidence type="ECO:0000313" key="9">
    <source>
        <dbReference type="EMBL" id="HJC04546.1"/>
    </source>
</evidence>
<comment type="subcellular location">
    <subcellularLocation>
        <location evidence="1">Cell membrane</location>
        <topology evidence="1">Peripheral membrane protein</topology>
    </subcellularLocation>
</comment>
<accession>A0A9D2MY42</accession>
<keyword evidence="6 9" id="KW-0067">ATP-binding</keyword>
<evidence type="ECO:0000259" key="8">
    <source>
        <dbReference type="PROSITE" id="PS50893"/>
    </source>
</evidence>
<dbReference type="PANTHER" id="PTHR43297:SF2">
    <property type="entry name" value="DIPEPTIDE TRANSPORT ATP-BINDING PROTEIN DPPD"/>
    <property type="match status" value="1"/>
</dbReference>
<dbReference type="GO" id="GO:0005524">
    <property type="term" value="F:ATP binding"/>
    <property type="evidence" value="ECO:0007669"/>
    <property type="project" value="UniProtKB-KW"/>
</dbReference>
<feature type="domain" description="ABC transporter" evidence="8">
    <location>
        <begin position="6"/>
        <end position="255"/>
    </location>
</feature>
<dbReference type="AlphaFoldDB" id="A0A9D2MY42"/>
<dbReference type="Pfam" id="PF08352">
    <property type="entry name" value="oligo_HPY"/>
    <property type="match status" value="1"/>
</dbReference>
<organism evidence="9 10">
    <name type="scientific">Candidatus Enterocloster excrementipullorum</name>
    <dbReference type="NCBI Taxonomy" id="2838559"/>
    <lineage>
        <taxon>Bacteria</taxon>
        <taxon>Bacillati</taxon>
        <taxon>Bacillota</taxon>
        <taxon>Clostridia</taxon>
        <taxon>Lachnospirales</taxon>
        <taxon>Lachnospiraceae</taxon>
        <taxon>Enterocloster</taxon>
    </lineage>
</organism>
<dbReference type="InterPro" id="IPR027417">
    <property type="entry name" value="P-loop_NTPase"/>
</dbReference>
<protein>
    <submittedName>
        <fullName evidence="9">ABC transporter ATP-binding protein</fullName>
    </submittedName>
</protein>
<evidence type="ECO:0000256" key="6">
    <source>
        <dbReference type="ARBA" id="ARBA00022840"/>
    </source>
</evidence>
<keyword evidence="7" id="KW-0472">Membrane</keyword>
<keyword evidence="5" id="KW-0547">Nucleotide-binding</keyword>
<name>A0A9D2MY42_9FIRM</name>
<dbReference type="PROSITE" id="PS50893">
    <property type="entry name" value="ABC_TRANSPORTER_2"/>
    <property type="match status" value="1"/>
</dbReference>
<dbReference type="FunFam" id="3.40.50.300:FF:000016">
    <property type="entry name" value="Oligopeptide ABC transporter ATP-binding component"/>
    <property type="match status" value="1"/>
</dbReference>
<dbReference type="GO" id="GO:0005886">
    <property type="term" value="C:plasma membrane"/>
    <property type="evidence" value="ECO:0007669"/>
    <property type="project" value="UniProtKB-SubCell"/>
</dbReference>
<dbReference type="SUPFAM" id="SSF52540">
    <property type="entry name" value="P-loop containing nucleoside triphosphate hydrolases"/>
    <property type="match status" value="1"/>
</dbReference>
<proteinExistence type="inferred from homology"/>
<sequence length="339" mass="38249">MAEVLLEVKNLHTDFITEERTVQAVNDVSFQIRRGETFGLIGESGCGKSVTCRSLIRLVKHPGKITGGEILYQGKNLLEYSEKEMRGIRGKEIGMIFQDPMTTLNPILTIKTQLVESLKDEKMTKKEKEERALELLRLVGIPSPKERLACYPHQFSGGMRQRAMIAIALASRPRLLLADEPTTALDVTIQDQIIRLLKRLKRELDMSLVLVTHDLGVASQMCDYIAVMYAGKIMETARAEVIFERPRNPYTYGLMRSIPSIAQKGKKLYSINGAPPNLNDMPKGCPFSPRCEFCEERCKKEMPPLVQVEPGHFSRCHCAEKMEHIKGRTRPEEGGALYA</sequence>
<dbReference type="GO" id="GO:0016887">
    <property type="term" value="F:ATP hydrolysis activity"/>
    <property type="evidence" value="ECO:0007669"/>
    <property type="project" value="InterPro"/>
</dbReference>
<dbReference type="GO" id="GO:0015833">
    <property type="term" value="P:peptide transport"/>
    <property type="evidence" value="ECO:0007669"/>
    <property type="project" value="InterPro"/>
</dbReference>
<dbReference type="CDD" id="cd03257">
    <property type="entry name" value="ABC_NikE_OppD_transporters"/>
    <property type="match status" value="1"/>
</dbReference>
<dbReference type="InterPro" id="IPR003439">
    <property type="entry name" value="ABC_transporter-like_ATP-bd"/>
</dbReference>
<dbReference type="EMBL" id="DWWT01000001">
    <property type="protein sequence ID" value="HJC04546.1"/>
    <property type="molecule type" value="Genomic_DNA"/>
</dbReference>
<comment type="similarity">
    <text evidence="2">Belongs to the ABC transporter superfamily.</text>
</comment>
<dbReference type="PROSITE" id="PS00211">
    <property type="entry name" value="ABC_TRANSPORTER_1"/>
    <property type="match status" value="1"/>
</dbReference>
<dbReference type="Proteomes" id="UP000823910">
    <property type="component" value="Unassembled WGS sequence"/>
</dbReference>